<dbReference type="Pfam" id="PF22000">
    <property type="entry name" value="DUF6929"/>
    <property type="match status" value="1"/>
</dbReference>
<organism evidence="1 2">
    <name type="scientific">Acinetobacter oleivorans</name>
    <dbReference type="NCBI Taxonomy" id="1148157"/>
    <lineage>
        <taxon>Bacteria</taxon>
        <taxon>Pseudomonadati</taxon>
        <taxon>Pseudomonadota</taxon>
        <taxon>Gammaproteobacteria</taxon>
        <taxon>Moraxellales</taxon>
        <taxon>Moraxellaceae</taxon>
        <taxon>Acinetobacter</taxon>
    </lineage>
</organism>
<dbReference type="InterPro" id="IPR053851">
    <property type="entry name" value="DUF6929"/>
</dbReference>
<reference evidence="1 2" key="1">
    <citation type="submission" date="2014-03" db="EMBL/GenBank/DDBJ databases">
        <title>Genome sequence of the diesel-degrader and plant-growth promoter Acinetobacter oleivorans PF-1 isolated from the roots of poplar tree.</title>
        <authorList>
            <person name="Gkorezis P."/>
            <person name="van Hamme J."/>
            <person name="Rineau F."/>
            <person name="Vangronsveld J."/>
            <person name="Francetti A."/>
        </authorList>
    </citation>
    <scope>NUCLEOTIDE SEQUENCE [LARGE SCALE GENOMIC DNA]</scope>
    <source>
        <strain evidence="1 2">PF1</strain>
    </source>
</reference>
<comment type="caution">
    <text evidence="1">The sequence shown here is derived from an EMBL/GenBank/DDBJ whole genome shotgun (WGS) entry which is preliminary data.</text>
</comment>
<dbReference type="EMBL" id="JHQK01000009">
    <property type="protein sequence ID" value="KHN66692.1"/>
    <property type="molecule type" value="Genomic_DNA"/>
</dbReference>
<evidence type="ECO:0000313" key="2">
    <source>
        <dbReference type="Proteomes" id="UP000031012"/>
    </source>
</evidence>
<proteinExistence type="predicted"/>
<dbReference type="PROSITE" id="PS51257">
    <property type="entry name" value="PROKAR_LIPOPROTEIN"/>
    <property type="match status" value="1"/>
</dbReference>
<sequence>MNTTIKILEQFVFAQESVISALSGVACVGDDVYFVGDNLPYLLRINRIQNMADVTVFEKIPLFEPSEQMPLSALSKEQKPDFEALTSISWNGQSQLLVMGSGSTENRKRALLYNPSNDQVRTFLDAVDYDFLQHQVELTGGADLNIEAVCSDHHYLYIFQRGNINLHHGVLVFDLNKIQAGKSLENAFIHSLKLSLAELDGSASGISDACFLADKNLIVATATVEQTLNTYDDGAVLGSFILVFSPEGKALAAHLIRDANGQTLPIKVEGITWFESRSDGEVFLLVTDSDGGDSEILKVLLSNAALGKS</sequence>
<protein>
    <submittedName>
        <fullName evidence="1">Uncharacterized protein</fullName>
    </submittedName>
</protein>
<dbReference type="SUPFAM" id="SSF101898">
    <property type="entry name" value="NHL repeat"/>
    <property type="match status" value="1"/>
</dbReference>
<dbReference type="AlphaFoldDB" id="A0A0B2UC89"/>
<evidence type="ECO:0000313" key="1">
    <source>
        <dbReference type="EMBL" id="KHN66692.1"/>
    </source>
</evidence>
<dbReference type="Proteomes" id="UP000031012">
    <property type="component" value="Unassembled WGS sequence"/>
</dbReference>
<gene>
    <name evidence="1" type="ORF">DH17_17575</name>
</gene>
<accession>A0A0B2UC89</accession>
<name>A0A0B2UC89_9GAMM</name>